<keyword evidence="1" id="KW-0732">Signal</keyword>
<dbReference type="OrthoDB" id="9798438at2"/>
<evidence type="ECO:0008006" key="4">
    <source>
        <dbReference type="Google" id="ProtNLM"/>
    </source>
</evidence>
<dbReference type="EMBL" id="PSZM01000040">
    <property type="protein sequence ID" value="PQL91754.1"/>
    <property type="molecule type" value="Genomic_DNA"/>
</dbReference>
<protein>
    <recommendedName>
        <fullName evidence="4">T9SS C-terminal target domain-containing protein</fullName>
    </recommendedName>
</protein>
<feature type="signal peptide" evidence="1">
    <location>
        <begin position="1"/>
        <end position="22"/>
    </location>
</feature>
<comment type="caution">
    <text evidence="2">The sequence shown here is derived from an EMBL/GenBank/DDBJ whole genome shotgun (WGS) entry which is preliminary data.</text>
</comment>
<accession>A0A2S8AB17</accession>
<sequence>MKTLVMKIYALFFLFFTNFLPAQNKTDTLNLSEIPIQFTLSKKIHETSGVEFYNDFLYTLNDSGNQPEIYKLSSQNGEILQTIKIKDATNVDWEETARKGDTLFIGDFGNNLGNRKDLTIYSIIIPQETLSKNIEVNILHTYYFNFEDQINFNNKEYLVTNFDCEAFVYYDKKLHIFTKRWGDYQTTHYELNLNTTKKTLTAKKIETFNTECVITGADIYNKELYLIGYTKDGFAYTWKFINFSDGKFFNGEAQKTFIGLTPMISQTEGIAISKDKIYITGEEMNYSLFKVQPTLYIIDKNKL</sequence>
<keyword evidence="3" id="KW-1185">Reference proteome</keyword>
<dbReference type="RefSeq" id="WP_105247118.1">
    <property type="nucleotide sequence ID" value="NZ_PSZM01000040.1"/>
</dbReference>
<name>A0A2S8AB17_9FLAO</name>
<dbReference type="Proteomes" id="UP000238042">
    <property type="component" value="Unassembled WGS sequence"/>
</dbReference>
<evidence type="ECO:0000313" key="2">
    <source>
        <dbReference type="EMBL" id="PQL91754.1"/>
    </source>
</evidence>
<gene>
    <name evidence="2" type="ORF">C4S77_08105</name>
</gene>
<dbReference type="AlphaFoldDB" id="A0A2S8AB17"/>
<evidence type="ECO:0000313" key="3">
    <source>
        <dbReference type="Proteomes" id="UP000238042"/>
    </source>
</evidence>
<proteinExistence type="predicted"/>
<reference evidence="2 3" key="1">
    <citation type="submission" date="2018-02" db="EMBL/GenBank/DDBJ databases">
        <title>Genome sequences of Apibacter spp., gut symbionts of Asian honey bees.</title>
        <authorList>
            <person name="Kwong W.K."/>
            <person name="Steele M.I."/>
            <person name="Moran N.A."/>
        </authorList>
    </citation>
    <scope>NUCLEOTIDE SEQUENCE [LARGE SCALE GENOMIC DNA]</scope>
    <source>
        <strain evidence="3">wkB301</strain>
    </source>
</reference>
<organism evidence="2 3">
    <name type="scientific">Apibacter adventoris</name>
    <dbReference type="NCBI Taxonomy" id="1679466"/>
    <lineage>
        <taxon>Bacteria</taxon>
        <taxon>Pseudomonadati</taxon>
        <taxon>Bacteroidota</taxon>
        <taxon>Flavobacteriia</taxon>
        <taxon>Flavobacteriales</taxon>
        <taxon>Weeksellaceae</taxon>
        <taxon>Apibacter</taxon>
    </lineage>
</organism>
<feature type="chain" id="PRO_5015627525" description="T9SS C-terminal target domain-containing protein" evidence="1">
    <location>
        <begin position="23"/>
        <end position="303"/>
    </location>
</feature>
<evidence type="ECO:0000256" key="1">
    <source>
        <dbReference type="SAM" id="SignalP"/>
    </source>
</evidence>